<keyword evidence="6" id="KW-0012">Acyltransferase</keyword>
<dbReference type="EC" id="2.3.1.30" evidence="3"/>
<protein>
    <recommendedName>
        <fullName evidence="3">serine O-acetyltransferase</fullName>
        <ecNumber evidence="3">2.3.1.30</ecNumber>
    </recommendedName>
</protein>
<name>A0A165TYY7_CHOCR</name>
<dbReference type="NCBIfam" id="TIGR01172">
    <property type="entry name" value="cysE"/>
    <property type="match status" value="1"/>
</dbReference>
<evidence type="ECO:0000256" key="3">
    <source>
        <dbReference type="ARBA" id="ARBA00013266"/>
    </source>
</evidence>
<dbReference type="Pfam" id="PF06426">
    <property type="entry name" value="SATase_N"/>
    <property type="match status" value="1"/>
</dbReference>
<keyword evidence="4" id="KW-0028">Amino-acid biosynthesis</keyword>
<reference evidence="9" key="1">
    <citation type="submission" date="2015-10" db="EMBL/GenBank/DDBJ databases">
        <title>Cloning and characterization of the serine O-acetyltransferase SAT from Chondrus crispus from Dalian, China.</title>
        <authorList>
            <person name="Zhao C."/>
            <person name="Zhao P."/>
            <person name="Qi D."/>
        </authorList>
    </citation>
    <scope>NUCLEOTIDE SEQUENCE</scope>
</reference>
<dbReference type="GO" id="GO:0005737">
    <property type="term" value="C:cytoplasm"/>
    <property type="evidence" value="ECO:0007669"/>
    <property type="project" value="InterPro"/>
</dbReference>
<evidence type="ECO:0000256" key="4">
    <source>
        <dbReference type="ARBA" id="ARBA00022605"/>
    </source>
</evidence>
<evidence type="ECO:0000256" key="2">
    <source>
        <dbReference type="ARBA" id="ARBA00007274"/>
    </source>
</evidence>
<keyword evidence="5 9" id="KW-0808">Transferase</keyword>
<evidence type="ECO:0000256" key="1">
    <source>
        <dbReference type="ARBA" id="ARBA00004876"/>
    </source>
</evidence>
<comment type="similarity">
    <text evidence="2">Belongs to the transferase hexapeptide repeat family.</text>
</comment>
<feature type="domain" description="Serine acetyltransferase N-terminal" evidence="8">
    <location>
        <begin position="93"/>
        <end position="197"/>
    </location>
</feature>
<dbReference type="GO" id="GO:0006535">
    <property type="term" value="P:cysteine biosynthetic process from serine"/>
    <property type="evidence" value="ECO:0007669"/>
    <property type="project" value="InterPro"/>
</dbReference>
<dbReference type="EMBL" id="KT963952">
    <property type="protein sequence ID" value="AMY96328.1"/>
    <property type="molecule type" value="mRNA"/>
</dbReference>
<dbReference type="InterPro" id="IPR010493">
    <property type="entry name" value="Ser_AcTrfase_N"/>
</dbReference>
<dbReference type="CDD" id="cd03354">
    <property type="entry name" value="LbH_SAT"/>
    <property type="match status" value="1"/>
</dbReference>
<dbReference type="Gene3D" id="2.160.10.10">
    <property type="entry name" value="Hexapeptide repeat proteins"/>
    <property type="match status" value="1"/>
</dbReference>
<sequence length="380" mass="40598">MPQRRLRPSFVPVAVVCLSSKRAKRHATPFCCSTAADSDIPATPPRLQRPASAPKVSKVPISAPVPVSNQVGFGRPVTVDEMTQSLHGTEDPLWELMKREASTAAADEPQLASSLYANILVHDSMEETLSTVLGNALDTSTFQATQWMELFGDALADDPEYGKAVRADVTASMDRDPATSHAARVLLYSKGFHALESWRLAHWLWKKERRSLALYLQSMILSCFAVDIHPAATIGKGILIDHGTGIVIGETATLGDNVSMLHNVTLGGTGKETGDRHPKVGDGVMIGAGATILGNITVGTGAHIAACSVVLKPVDPFAIISGVPREVVGKVTYKAGVMPSFVMDQRLSIEVLEVANPYQTVFTGSGEGVEEFQGFKGRSI</sequence>
<dbReference type="NCBIfam" id="NF041874">
    <property type="entry name" value="EPS_EpsC"/>
    <property type="match status" value="1"/>
</dbReference>
<evidence type="ECO:0000256" key="6">
    <source>
        <dbReference type="ARBA" id="ARBA00023315"/>
    </source>
</evidence>
<evidence type="ECO:0000259" key="8">
    <source>
        <dbReference type="SMART" id="SM00971"/>
    </source>
</evidence>
<dbReference type="Pfam" id="PF00132">
    <property type="entry name" value="Hexapep"/>
    <property type="match status" value="1"/>
</dbReference>
<comment type="pathway">
    <text evidence="1">Amino-acid biosynthesis; L-cysteine biosynthesis; L-cysteine from L-serine: step 1/2.</text>
</comment>
<feature type="region of interest" description="Disordered" evidence="7">
    <location>
        <begin position="34"/>
        <end position="55"/>
    </location>
</feature>
<dbReference type="InterPro" id="IPR001451">
    <property type="entry name" value="Hexapep"/>
</dbReference>
<evidence type="ECO:0000256" key="7">
    <source>
        <dbReference type="SAM" id="MobiDB-lite"/>
    </source>
</evidence>
<proteinExistence type="evidence at transcript level"/>
<dbReference type="SMART" id="SM00971">
    <property type="entry name" value="SATase_N"/>
    <property type="match status" value="1"/>
</dbReference>
<dbReference type="InterPro" id="IPR045304">
    <property type="entry name" value="LbH_SAT"/>
</dbReference>
<dbReference type="UniPathway" id="UPA00136">
    <property type="reaction ID" value="UER00199"/>
</dbReference>
<organism evidence="9">
    <name type="scientific">Chondrus crispus</name>
    <name type="common">Carrageen Irish moss</name>
    <name type="synonym">Polymorpha crispa</name>
    <dbReference type="NCBI Taxonomy" id="2769"/>
    <lineage>
        <taxon>Eukaryota</taxon>
        <taxon>Rhodophyta</taxon>
        <taxon>Florideophyceae</taxon>
        <taxon>Rhodymeniophycidae</taxon>
        <taxon>Gigartinales</taxon>
        <taxon>Gigartinaceae</taxon>
        <taxon>Chondrus</taxon>
    </lineage>
</organism>
<evidence type="ECO:0000256" key="5">
    <source>
        <dbReference type="ARBA" id="ARBA00022679"/>
    </source>
</evidence>
<dbReference type="AlphaFoldDB" id="A0A165TYY7"/>
<dbReference type="InterPro" id="IPR042122">
    <property type="entry name" value="Ser_AcTrfase_N_sf"/>
</dbReference>
<dbReference type="InterPro" id="IPR005881">
    <property type="entry name" value="Ser_O-AcTrfase"/>
</dbReference>
<dbReference type="PANTHER" id="PTHR42811">
    <property type="entry name" value="SERINE ACETYLTRANSFERASE"/>
    <property type="match status" value="1"/>
</dbReference>
<dbReference type="InterPro" id="IPR018357">
    <property type="entry name" value="Hexapep_transf_CS"/>
</dbReference>
<dbReference type="FunFam" id="2.160.10.10:FF:000002">
    <property type="entry name" value="Serine acetyltransferase"/>
    <property type="match status" value="1"/>
</dbReference>
<evidence type="ECO:0000313" key="9">
    <source>
        <dbReference type="EMBL" id="AMY96328.1"/>
    </source>
</evidence>
<dbReference type="InterPro" id="IPR053376">
    <property type="entry name" value="Serine_acetyltransferase"/>
</dbReference>
<dbReference type="SUPFAM" id="SSF51161">
    <property type="entry name" value="Trimeric LpxA-like enzymes"/>
    <property type="match status" value="1"/>
</dbReference>
<accession>A0A165TYY7</accession>
<dbReference type="Gene3D" id="1.10.3130.10">
    <property type="entry name" value="serine acetyltransferase, domain 1"/>
    <property type="match status" value="1"/>
</dbReference>
<dbReference type="PROSITE" id="PS00101">
    <property type="entry name" value="HEXAPEP_TRANSFERASES"/>
    <property type="match status" value="1"/>
</dbReference>
<dbReference type="GO" id="GO:0009001">
    <property type="term" value="F:serine O-acetyltransferase activity"/>
    <property type="evidence" value="ECO:0007669"/>
    <property type="project" value="UniProtKB-EC"/>
</dbReference>
<dbReference type="InterPro" id="IPR011004">
    <property type="entry name" value="Trimer_LpxA-like_sf"/>
</dbReference>